<dbReference type="Proteomes" id="UP001302602">
    <property type="component" value="Unassembled WGS sequence"/>
</dbReference>
<reference evidence="1" key="2">
    <citation type="submission" date="2023-05" db="EMBL/GenBank/DDBJ databases">
        <authorList>
            <consortium name="Lawrence Berkeley National Laboratory"/>
            <person name="Steindorff A."/>
            <person name="Hensen N."/>
            <person name="Bonometti L."/>
            <person name="Westerberg I."/>
            <person name="Brannstrom I.O."/>
            <person name="Guillou S."/>
            <person name="Cros-Aarteil S."/>
            <person name="Calhoun S."/>
            <person name="Haridas S."/>
            <person name="Kuo A."/>
            <person name="Mondo S."/>
            <person name="Pangilinan J."/>
            <person name="Riley R."/>
            <person name="Labutti K."/>
            <person name="Andreopoulos B."/>
            <person name="Lipzen A."/>
            <person name="Chen C."/>
            <person name="Yanf M."/>
            <person name="Daum C."/>
            <person name="Ng V."/>
            <person name="Clum A."/>
            <person name="Ohm R."/>
            <person name="Martin F."/>
            <person name="Silar P."/>
            <person name="Natvig D."/>
            <person name="Lalanne C."/>
            <person name="Gautier V."/>
            <person name="Ament-Velasquez S.L."/>
            <person name="Kruys A."/>
            <person name="Hutchinson M.I."/>
            <person name="Powell A.J."/>
            <person name="Barry K."/>
            <person name="Miller A.N."/>
            <person name="Grigoriev I.V."/>
            <person name="Debuchy R."/>
            <person name="Gladieux P."/>
            <person name="Thoren M.H."/>
            <person name="Johannesson H."/>
        </authorList>
    </citation>
    <scope>NUCLEOTIDE SEQUENCE</scope>
    <source>
        <strain evidence="1">CBS 731.68</strain>
    </source>
</reference>
<organism evidence="1 2">
    <name type="scientific">Parathielavia appendiculata</name>
    <dbReference type="NCBI Taxonomy" id="2587402"/>
    <lineage>
        <taxon>Eukaryota</taxon>
        <taxon>Fungi</taxon>
        <taxon>Dikarya</taxon>
        <taxon>Ascomycota</taxon>
        <taxon>Pezizomycotina</taxon>
        <taxon>Sordariomycetes</taxon>
        <taxon>Sordariomycetidae</taxon>
        <taxon>Sordariales</taxon>
        <taxon>Chaetomiaceae</taxon>
        <taxon>Parathielavia</taxon>
    </lineage>
</organism>
<reference evidence="1" key="1">
    <citation type="journal article" date="2023" name="Mol. Phylogenet. Evol.">
        <title>Genome-scale phylogeny and comparative genomics of the fungal order Sordariales.</title>
        <authorList>
            <person name="Hensen N."/>
            <person name="Bonometti L."/>
            <person name="Westerberg I."/>
            <person name="Brannstrom I.O."/>
            <person name="Guillou S."/>
            <person name="Cros-Aarteil S."/>
            <person name="Calhoun S."/>
            <person name="Haridas S."/>
            <person name="Kuo A."/>
            <person name="Mondo S."/>
            <person name="Pangilinan J."/>
            <person name="Riley R."/>
            <person name="LaButti K."/>
            <person name="Andreopoulos B."/>
            <person name="Lipzen A."/>
            <person name="Chen C."/>
            <person name="Yan M."/>
            <person name="Daum C."/>
            <person name="Ng V."/>
            <person name="Clum A."/>
            <person name="Steindorff A."/>
            <person name="Ohm R.A."/>
            <person name="Martin F."/>
            <person name="Silar P."/>
            <person name="Natvig D.O."/>
            <person name="Lalanne C."/>
            <person name="Gautier V."/>
            <person name="Ament-Velasquez S.L."/>
            <person name="Kruys A."/>
            <person name="Hutchinson M.I."/>
            <person name="Powell A.J."/>
            <person name="Barry K."/>
            <person name="Miller A.N."/>
            <person name="Grigoriev I.V."/>
            <person name="Debuchy R."/>
            <person name="Gladieux P."/>
            <person name="Hiltunen Thoren M."/>
            <person name="Johannesson H."/>
        </authorList>
    </citation>
    <scope>NUCLEOTIDE SEQUENCE</scope>
    <source>
        <strain evidence="1">CBS 731.68</strain>
    </source>
</reference>
<protein>
    <submittedName>
        <fullName evidence="1">Uncharacterized protein</fullName>
    </submittedName>
</protein>
<sequence>MNSLISVLGTHLAMHWGSFGLACLFHTQGHIHEFKSLTLTLARALNVFSPHRQSLMQLRNLDQLSRKAGR</sequence>
<evidence type="ECO:0000313" key="1">
    <source>
        <dbReference type="EMBL" id="KAK4126726.1"/>
    </source>
</evidence>
<keyword evidence="2" id="KW-1185">Reference proteome</keyword>
<name>A0AAN6Z691_9PEZI</name>
<dbReference type="EMBL" id="MU853224">
    <property type="protein sequence ID" value="KAK4126726.1"/>
    <property type="molecule type" value="Genomic_DNA"/>
</dbReference>
<dbReference type="RefSeq" id="XP_062650497.1">
    <property type="nucleotide sequence ID" value="XM_062792000.1"/>
</dbReference>
<accession>A0AAN6Z691</accession>
<dbReference type="GeneID" id="87828769"/>
<comment type="caution">
    <text evidence="1">The sequence shown here is derived from an EMBL/GenBank/DDBJ whole genome shotgun (WGS) entry which is preliminary data.</text>
</comment>
<dbReference type="AlphaFoldDB" id="A0AAN6Z691"/>
<evidence type="ECO:0000313" key="2">
    <source>
        <dbReference type="Proteomes" id="UP001302602"/>
    </source>
</evidence>
<gene>
    <name evidence="1" type="ORF">N657DRAFT_640589</name>
</gene>
<proteinExistence type="predicted"/>